<dbReference type="Pfam" id="PF07145">
    <property type="entry name" value="PAM2"/>
    <property type="match status" value="1"/>
</dbReference>
<evidence type="ECO:0000256" key="1">
    <source>
        <dbReference type="SAM" id="MobiDB-lite"/>
    </source>
</evidence>
<dbReference type="EnsemblPlants" id="PGSC0003DMT400053319">
    <property type="protein sequence ID" value="PGSC0003DMT400053319"/>
    <property type="gene ID" value="PGSC0003DMG400020693"/>
</dbReference>
<dbReference type="InParanoid" id="M1BUT4"/>
<reference evidence="2" key="2">
    <citation type="submission" date="2015-06" db="UniProtKB">
        <authorList>
            <consortium name="EnsemblPlants"/>
        </authorList>
    </citation>
    <scope>IDENTIFICATION</scope>
    <source>
        <strain evidence="2">DM1-3 516 R44</strain>
    </source>
</reference>
<dbReference type="PaxDb" id="4113-PGSC0003DMT400053319"/>
<feature type="compositionally biased region" description="Basic and acidic residues" evidence="1">
    <location>
        <begin position="79"/>
        <end position="88"/>
    </location>
</feature>
<evidence type="ECO:0000313" key="3">
    <source>
        <dbReference type="Proteomes" id="UP000011115"/>
    </source>
</evidence>
<accession>M1BUT4</accession>
<proteinExistence type="predicted"/>
<dbReference type="HOGENOM" id="CLU_058923_0_0_1"/>
<dbReference type="Proteomes" id="UP000011115">
    <property type="component" value="Unassembled WGS sequence"/>
</dbReference>
<organism evidence="2 3">
    <name type="scientific">Solanum tuberosum</name>
    <name type="common">Potato</name>
    <dbReference type="NCBI Taxonomy" id="4113"/>
    <lineage>
        <taxon>Eukaryota</taxon>
        <taxon>Viridiplantae</taxon>
        <taxon>Streptophyta</taxon>
        <taxon>Embryophyta</taxon>
        <taxon>Tracheophyta</taxon>
        <taxon>Spermatophyta</taxon>
        <taxon>Magnoliopsida</taxon>
        <taxon>eudicotyledons</taxon>
        <taxon>Gunneridae</taxon>
        <taxon>Pentapetalae</taxon>
        <taxon>asterids</taxon>
        <taxon>lamiids</taxon>
        <taxon>Solanales</taxon>
        <taxon>Solanaceae</taxon>
        <taxon>Solanoideae</taxon>
        <taxon>Solaneae</taxon>
        <taxon>Solanum</taxon>
    </lineage>
</organism>
<feature type="region of interest" description="Disordered" evidence="1">
    <location>
        <begin position="79"/>
        <end position="106"/>
    </location>
</feature>
<reference evidence="3" key="1">
    <citation type="journal article" date="2011" name="Nature">
        <title>Genome sequence and analysis of the tuber crop potato.</title>
        <authorList>
            <consortium name="The Potato Genome Sequencing Consortium"/>
        </authorList>
    </citation>
    <scope>NUCLEOTIDE SEQUENCE [LARGE SCALE GENOMIC DNA]</scope>
    <source>
        <strain evidence="3">cv. DM1-3 516 R44</strain>
    </source>
</reference>
<protein>
    <submittedName>
        <fullName evidence="2">Uncharacterized protein</fullName>
    </submittedName>
</protein>
<sequence>MVVLVVSQPPAGDKTPLQHIQNTTDSTYKPTYVAQLQANSSTRPISKTELKPIKFIHGEPTIEFTMDEVNEFSIEEGLHQSKSNKEEEQQLVPDDNSGEGRDSRNNLVVVRDATVDRAVANSSEEATTFNSNNEENLENKGKSIEAARRGVRKYGVLSSPNVVASKQDNSLQETPIMNGLWSHIKNGVSKSSNNQILYQNNCTEVELDRSNIVIECKSQPVTGVLQHTQNSTQFDKDINNSDLVPRDLNKNREHVNQQVALTYENEFIVTQGIAGKEISPNTPIMPVSHPEEANNGLNVSKEKQKETSASKWAYLVEEEENITSPPMSKLSPQAPEFVPTSKAKPSMAMTVESFKKSLAMNTKDIGVLAKSHDPEVIVSGISPTAAYDIDLGTV</sequence>
<dbReference type="AlphaFoldDB" id="M1BUT4"/>
<keyword evidence="3" id="KW-1185">Reference proteome</keyword>
<dbReference type="InterPro" id="IPR009818">
    <property type="entry name" value="PAM2_motif"/>
</dbReference>
<evidence type="ECO:0000313" key="2">
    <source>
        <dbReference type="EnsemblPlants" id="PGSC0003DMT400053319"/>
    </source>
</evidence>
<feature type="region of interest" description="Disordered" evidence="1">
    <location>
        <begin position="323"/>
        <end position="342"/>
    </location>
</feature>
<name>M1BUT4_SOLTU</name>
<dbReference type="Gramene" id="PGSC0003DMT400053319">
    <property type="protein sequence ID" value="PGSC0003DMT400053319"/>
    <property type="gene ID" value="PGSC0003DMG400020693"/>
</dbReference>